<dbReference type="PROSITE" id="PS51140">
    <property type="entry name" value="CUE"/>
    <property type="match status" value="1"/>
</dbReference>
<sequence>MSRASGSGARDVSSLAEETQGDPAKGRFLKKRSAQNANSDYHPSHKKESLAQIPKMRRGVCHDNDREEILMSPPTGELEDEDISRLKQATPHLPDDVVLRVLFHCSYDVDSAIELGQEMEMPTRIPESVKNIIVANIAMERSDYQSRRKPMKEFYLAQQMKNVSSTKALIDFYYKEKNKMMGNWRLDTYDTEDTHEEWVEMAEKMQESGVHIVTRNPSTVARPTKKSTRKATKPKTRRRQKPEIDNEPGPSSSTPSTSNVFKIPTRSHQNPESSSPSTSPRRRTQSATMPRIAHGSASPPKGPPSRKRRNTEILDEPSTSDERSSPKKSCHN</sequence>
<gene>
    <name evidence="3" type="primary">Cnig_chr_V.g18153</name>
    <name evidence="3" type="ORF">B9Z55_018153</name>
</gene>
<dbReference type="OrthoDB" id="5875727at2759"/>
<feature type="compositionally biased region" description="Basic residues" evidence="1">
    <location>
        <begin position="223"/>
        <end position="240"/>
    </location>
</feature>
<dbReference type="AlphaFoldDB" id="A0A2G5TDC0"/>
<reference evidence="4" key="1">
    <citation type="submission" date="2017-10" db="EMBL/GenBank/DDBJ databases">
        <title>Rapid genome shrinkage in a self-fertile nematode reveals novel sperm competition proteins.</title>
        <authorList>
            <person name="Yin D."/>
            <person name="Schwarz E.M."/>
            <person name="Thomas C.G."/>
            <person name="Felde R.L."/>
            <person name="Korf I.F."/>
            <person name="Cutter A.D."/>
            <person name="Schartner C.M."/>
            <person name="Ralston E.J."/>
            <person name="Meyer B.J."/>
            <person name="Haag E.S."/>
        </authorList>
    </citation>
    <scope>NUCLEOTIDE SEQUENCE [LARGE SCALE GENOMIC DNA]</scope>
    <source>
        <strain evidence="4">JU1422</strain>
    </source>
</reference>
<proteinExistence type="predicted"/>
<dbReference type="GO" id="GO:0043130">
    <property type="term" value="F:ubiquitin binding"/>
    <property type="evidence" value="ECO:0007669"/>
    <property type="project" value="InterPro"/>
</dbReference>
<feature type="region of interest" description="Disordered" evidence="1">
    <location>
        <begin position="207"/>
        <end position="332"/>
    </location>
</feature>
<feature type="domain" description="CUE" evidence="2">
    <location>
        <begin position="78"/>
        <end position="121"/>
    </location>
</feature>
<evidence type="ECO:0000313" key="3">
    <source>
        <dbReference type="EMBL" id="PIC25081.1"/>
    </source>
</evidence>
<protein>
    <recommendedName>
        <fullName evidence="2">CUE domain-containing protein</fullName>
    </recommendedName>
</protein>
<dbReference type="CDD" id="cd14279">
    <property type="entry name" value="CUE"/>
    <property type="match status" value="1"/>
</dbReference>
<name>A0A2G5TDC0_9PELO</name>
<evidence type="ECO:0000259" key="2">
    <source>
        <dbReference type="PROSITE" id="PS51140"/>
    </source>
</evidence>
<dbReference type="InterPro" id="IPR003892">
    <property type="entry name" value="CUE"/>
</dbReference>
<feature type="region of interest" description="Disordered" evidence="1">
    <location>
        <begin position="1"/>
        <end position="54"/>
    </location>
</feature>
<dbReference type="PANTHER" id="PTHR38620">
    <property type="entry name" value="PROTEIN CBG07292-RELATED"/>
    <property type="match status" value="1"/>
</dbReference>
<keyword evidence="4" id="KW-1185">Reference proteome</keyword>
<comment type="caution">
    <text evidence="3">The sequence shown here is derived from an EMBL/GenBank/DDBJ whole genome shotgun (WGS) entry which is preliminary data.</text>
</comment>
<dbReference type="Proteomes" id="UP000230233">
    <property type="component" value="Chromosome V"/>
</dbReference>
<accession>A0A2G5TDC0</accession>
<organism evidence="3 4">
    <name type="scientific">Caenorhabditis nigoni</name>
    <dbReference type="NCBI Taxonomy" id="1611254"/>
    <lineage>
        <taxon>Eukaryota</taxon>
        <taxon>Metazoa</taxon>
        <taxon>Ecdysozoa</taxon>
        <taxon>Nematoda</taxon>
        <taxon>Chromadorea</taxon>
        <taxon>Rhabditida</taxon>
        <taxon>Rhabditina</taxon>
        <taxon>Rhabditomorpha</taxon>
        <taxon>Rhabditoidea</taxon>
        <taxon>Rhabditidae</taxon>
        <taxon>Peloderinae</taxon>
        <taxon>Caenorhabditis</taxon>
    </lineage>
</organism>
<dbReference type="EMBL" id="PDUG01000005">
    <property type="protein sequence ID" value="PIC25081.1"/>
    <property type="molecule type" value="Genomic_DNA"/>
</dbReference>
<evidence type="ECO:0000256" key="1">
    <source>
        <dbReference type="SAM" id="MobiDB-lite"/>
    </source>
</evidence>
<evidence type="ECO:0000313" key="4">
    <source>
        <dbReference type="Proteomes" id="UP000230233"/>
    </source>
</evidence>
<dbReference type="PANTHER" id="PTHR38620:SF1">
    <property type="entry name" value="CUE DOMAIN-CONTAINING PROTEIN-RELATED"/>
    <property type="match status" value="1"/>
</dbReference>